<evidence type="ECO:0000256" key="1">
    <source>
        <dbReference type="SAM" id="MobiDB-lite"/>
    </source>
</evidence>
<dbReference type="Pfam" id="PF14430">
    <property type="entry name" value="Imm1"/>
    <property type="match status" value="1"/>
</dbReference>
<organism evidence="2 3">
    <name type="scientific">Plantactinospora endophytica</name>
    <dbReference type="NCBI Taxonomy" id="673535"/>
    <lineage>
        <taxon>Bacteria</taxon>
        <taxon>Bacillati</taxon>
        <taxon>Actinomycetota</taxon>
        <taxon>Actinomycetes</taxon>
        <taxon>Micromonosporales</taxon>
        <taxon>Micromonosporaceae</taxon>
        <taxon>Plantactinospora</taxon>
    </lineage>
</organism>
<accession>A0ABQ4E200</accession>
<sequence>MIVAMVWGRGRWRAVHGIAELEALLARLALISTGPHVVGLYPPRFLEPDFRPVNVRTSPSLQLGIGHPVRGFLYWTGPVSSLGYEPELPPWPDGESMIEFDYGGDPLVCGPTLTRVTAGAVRDSALEYAATGERPTRVRWRDDQPAKPRPDQALPASALPARHSGARTDQTSMSCRFPRYG</sequence>
<dbReference type="EMBL" id="BONW01000016">
    <property type="protein sequence ID" value="GIG88731.1"/>
    <property type="molecule type" value="Genomic_DNA"/>
</dbReference>
<comment type="caution">
    <text evidence="2">The sequence shown here is derived from an EMBL/GenBank/DDBJ whole genome shotgun (WGS) entry which is preliminary data.</text>
</comment>
<evidence type="ECO:0000313" key="3">
    <source>
        <dbReference type="Proteomes" id="UP000646749"/>
    </source>
</evidence>
<proteinExistence type="predicted"/>
<name>A0ABQ4E200_9ACTN</name>
<evidence type="ECO:0008006" key="4">
    <source>
        <dbReference type="Google" id="ProtNLM"/>
    </source>
</evidence>
<gene>
    <name evidence="2" type="ORF">Pen02_36670</name>
</gene>
<feature type="compositionally biased region" description="Basic and acidic residues" evidence="1">
    <location>
        <begin position="134"/>
        <end position="150"/>
    </location>
</feature>
<protein>
    <recommendedName>
        <fullName evidence="4">Immunity protein Imm1</fullName>
    </recommendedName>
</protein>
<reference evidence="2 3" key="1">
    <citation type="submission" date="2021-01" db="EMBL/GenBank/DDBJ databases">
        <title>Whole genome shotgun sequence of Plantactinospora endophytica NBRC 110450.</title>
        <authorList>
            <person name="Komaki H."/>
            <person name="Tamura T."/>
        </authorList>
    </citation>
    <scope>NUCLEOTIDE SEQUENCE [LARGE SCALE GENOMIC DNA]</scope>
    <source>
        <strain evidence="2 3">NBRC 110450</strain>
    </source>
</reference>
<dbReference type="InterPro" id="IPR025680">
    <property type="entry name" value="DddI"/>
</dbReference>
<keyword evidence="3" id="KW-1185">Reference proteome</keyword>
<evidence type="ECO:0000313" key="2">
    <source>
        <dbReference type="EMBL" id="GIG88731.1"/>
    </source>
</evidence>
<feature type="region of interest" description="Disordered" evidence="1">
    <location>
        <begin position="133"/>
        <end position="181"/>
    </location>
</feature>
<dbReference type="Proteomes" id="UP000646749">
    <property type="component" value="Unassembled WGS sequence"/>
</dbReference>